<keyword evidence="4" id="KW-1185">Reference proteome</keyword>
<dbReference type="SUPFAM" id="SSF56300">
    <property type="entry name" value="Metallo-dependent phosphatases"/>
    <property type="match status" value="1"/>
</dbReference>
<dbReference type="InterPro" id="IPR011152">
    <property type="entry name" value="Pesterase_MJ0912"/>
</dbReference>
<evidence type="ECO:0000313" key="3">
    <source>
        <dbReference type="EMBL" id="NDY57263.1"/>
    </source>
</evidence>
<evidence type="ECO:0000313" key="4">
    <source>
        <dbReference type="Proteomes" id="UP000469724"/>
    </source>
</evidence>
<dbReference type="InterPro" id="IPR004843">
    <property type="entry name" value="Calcineurin-like_PHP"/>
</dbReference>
<sequence>MTPAAPSGDSKGGVPPLAAGGIPSPSSSPPLPPTPPTPPAPPRRIAVLADIHANLQALTAVLADLDALAAGWGRPPRLVALGDMIGYGGDPGAVLDVVQARGMAAILGNHEKGALDPACRKRCFHIQSREALERTCELLSEADRKYLAGLPGHLVLDGCRFTHGMPPDDPLTYFITRDDDELAAAFADFTERVCFVGHSHVLEGACFSGGRLTRLELGDEALSLEAGGRYILCCGSVGQPRDGDNRAKYVIFDPADTTVAVRRVAYDIKAAADRIVARGLPERYAKRLW</sequence>
<accession>A0A7K3NN56</accession>
<dbReference type="InterPro" id="IPR050126">
    <property type="entry name" value="Ap4A_hydrolase"/>
</dbReference>
<protein>
    <submittedName>
        <fullName evidence="3">Metallophosphoesterase family protein</fullName>
    </submittedName>
</protein>
<dbReference type="PANTHER" id="PTHR42850:SF2">
    <property type="entry name" value="BLL5683 PROTEIN"/>
    <property type="match status" value="1"/>
</dbReference>
<comment type="caution">
    <text evidence="3">The sequence shown here is derived from an EMBL/GenBank/DDBJ whole genome shotgun (WGS) entry which is preliminary data.</text>
</comment>
<feature type="compositionally biased region" description="Pro residues" evidence="1">
    <location>
        <begin position="26"/>
        <end position="42"/>
    </location>
</feature>
<feature type="region of interest" description="Disordered" evidence="1">
    <location>
        <begin position="1"/>
        <end position="43"/>
    </location>
</feature>
<reference evidence="3 4" key="1">
    <citation type="submission" date="2020-02" db="EMBL/GenBank/DDBJ databases">
        <title>Comparative genomics of sulfur disproportionating microorganisms.</title>
        <authorList>
            <person name="Ward L.M."/>
            <person name="Bertran E."/>
            <person name="Johnston D.T."/>
        </authorList>
    </citation>
    <scope>NUCLEOTIDE SEQUENCE [LARGE SCALE GENOMIC DNA]</scope>
    <source>
        <strain evidence="3 4">DSM 3696</strain>
    </source>
</reference>
<feature type="domain" description="Calcineurin-like phosphoesterase" evidence="2">
    <location>
        <begin position="44"/>
        <end position="129"/>
    </location>
</feature>
<dbReference type="Pfam" id="PF00149">
    <property type="entry name" value="Metallophos"/>
    <property type="match status" value="1"/>
</dbReference>
<organism evidence="3 4">
    <name type="scientific">Desulfolutivibrio sulfodismutans</name>
    <dbReference type="NCBI Taxonomy" id="63561"/>
    <lineage>
        <taxon>Bacteria</taxon>
        <taxon>Pseudomonadati</taxon>
        <taxon>Thermodesulfobacteriota</taxon>
        <taxon>Desulfovibrionia</taxon>
        <taxon>Desulfovibrionales</taxon>
        <taxon>Desulfovibrionaceae</taxon>
        <taxon>Desulfolutivibrio</taxon>
    </lineage>
</organism>
<dbReference type="GO" id="GO:0016791">
    <property type="term" value="F:phosphatase activity"/>
    <property type="evidence" value="ECO:0007669"/>
    <property type="project" value="TreeGrafter"/>
</dbReference>
<dbReference type="Proteomes" id="UP000469724">
    <property type="component" value="Unassembled WGS sequence"/>
</dbReference>
<evidence type="ECO:0000256" key="1">
    <source>
        <dbReference type="SAM" id="MobiDB-lite"/>
    </source>
</evidence>
<gene>
    <name evidence="3" type="ORF">G3N56_10975</name>
</gene>
<evidence type="ECO:0000259" key="2">
    <source>
        <dbReference type="Pfam" id="PF00149"/>
    </source>
</evidence>
<feature type="compositionally biased region" description="Low complexity" evidence="1">
    <location>
        <begin position="15"/>
        <end position="25"/>
    </location>
</feature>
<dbReference type="GO" id="GO:0005737">
    <property type="term" value="C:cytoplasm"/>
    <property type="evidence" value="ECO:0007669"/>
    <property type="project" value="TreeGrafter"/>
</dbReference>
<dbReference type="CDD" id="cd00838">
    <property type="entry name" value="MPP_superfamily"/>
    <property type="match status" value="1"/>
</dbReference>
<dbReference type="InterPro" id="IPR029052">
    <property type="entry name" value="Metallo-depent_PP-like"/>
</dbReference>
<dbReference type="RefSeq" id="WP_163302305.1">
    <property type="nucleotide sequence ID" value="NZ_JAAGRQ010000042.1"/>
</dbReference>
<dbReference type="PIRSF" id="PIRSF000883">
    <property type="entry name" value="Pesterase_MJ0912"/>
    <property type="match status" value="1"/>
</dbReference>
<dbReference type="Gene3D" id="3.60.21.10">
    <property type="match status" value="1"/>
</dbReference>
<name>A0A7K3NN56_9BACT</name>
<dbReference type="EMBL" id="JAAGRQ010000042">
    <property type="protein sequence ID" value="NDY57263.1"/>
    <property type="molecule type" value="Genomic_DNA"/>
</dbReference>
<proteinExistence type="predicted"/>
<dbReference type="PANTHER" id="PTHR42850">
    <property type="entry name" value="METALLOPHOSPHOESTERASE"/>
    <property type="match status" value="1"/>
</dbReference>
<dbReference type="AlphaFoldDB" id="A0A7K3NN56"/>